<feature type="domain" description="EamA" evidence="7">
    <location>
        <begin position="8"/>
        <end position="142"/>
    </location>
</feature>
<protein>
    <submittedName>
        <fullName evidence="8">DMT family transporter</fullName>
    </submittedName>
</protein>
<comment type="subcellular location">
    <subcellularLocation>
        <location evidence="1">Membrane</location>
        <topology evidence="1">Multi-pass membrane protein</topology>
    </subcellularLocation>
</comment>
<feature type="transmembrane region" description="Helical" evidence="6">
    <location>
        <begin position="184"/>
        <end position="204"/>
    </location>
</feature>
<evidence type="ECO:0000256" key="5">
    <source>
        <dbReference type="ARBA" id="ARBA00023136"/>
    </source>
</evidence>
<feature type="transmembrane region" description="Helical" evidence="6">
    <location>
        <begin position="153"/>
        <end position="172"/>
    </location>
</feature>
<evidence type="ECO:0000256" key="1">
    <source>
        <dbReference type="ARBA" id="ARBA00004141"/>
    </source>
</evidence>
<dbReference type="Gene3D" id="1.10.3730.20">
    <property type="match status" value="2"/>
</dbReference>
<dbReference type="PANTHER" id="PTHR32322">
    <property type="entry name" value="INNER MEMBRANE TRANSPORTER"/>
    <property type="match status" value="1"/>
</dbReference>
<feature type="transmembrane region" description="Helical" evidence="6">
    <location>
        <begin position="128"/>
        <end position="147"/>
    </location>
</feature>
<dbReference type="InterPro" id="IPR000620">
    <property type="entry name" value="EamA_dom"/>
</dbReference>
<feature type="transmembrane region" description="Helical" evidence="6">
    <location>
        <begin position="7"/>
        <end position="25"/>
    </location>
</feature>
<evidence type="ECO:0000256" key="4">
    <source>
        <dbReference type="ARBA" id="ARBA00022989"/>
    </source>
</evidence>
<comment type="similarity">
    <text evidence="2">Belongs to the EamA transporter family.</text>
</comment>
<sequence length="315" mass="33420">MNSAWKSYGCIFVAGCLWGTNGLFVKLMQGAGSTSAYTGFVRIALSLLILTVITLVKEGPKAFKISKNTLISCALLGLVCQALYNYVYSSAINSLGVSFACVMTYMAPAFASVISYFLFREKFGPNKYLAMILNLAGCVLTVTGGSLKGMSFAASGLLFGLASAACYSLVGIFGRLASGESSPFVVATYNFLFGTIFLGLFGHPWTTVADPMDLKILAYGFVYALIPTGICYIIYFNGVSKIKESSKVPVVASVENVVAVIVGVMVFHEKVGLGNLAGIVLVLGSIAVMNMELPISGKSMPKRVSVTSQEHAHVQ</sequence>
<name>A0ABT2S9T9_9FIRM</name>
<keyword evidence="5 6" id="KW-0472">Membrane</keyword>
<dbReference type="SUPFAM" id="SSF103481">
    <property type="entry name" value="Multidrug resistance efflux transporter EmrE"/>
    <property type="match status" value="2"/>
</dbReference>
<feature type="transmembrane region" description="Helical" evidence="6">
    <location>
        <begin position="216"/>
        <end position="236"/>
    </location>
</feature>
<keyword evidence="9" id="KW-1185">Reference proteome</keyword>
<dbReference type="Pfam" id="PF00892">
    <property type="entry name" value="EamA"/>
    <property type="match status" value="2"/>
</dbReference>
<evidence type="ECO:0000259" key="7">
    <source>
        <dbReference type="Pfam" id="PF00892"/>
    </source>
</evidence>
<dbReference type="EMBL" id="JAOQJV010000024">
    <property type="protein sequence ID" value="MCU6701035.1"/>
    <property type="molecule type" value="Genomic_DNA"/>
</dbReference>
<keyword evidence="3 6" id="KW-0812">Transmembrane</keyword>
<keyword evidence="4 6" id="KW-1133">Transmembrane helix</keyword>
<accession>A0ABT2S9T9</accession>
<evidence type="ECO:0000256" key="6">
    <source>
        <dbReference type="SAM" id="Phobius"/>
    </source>
</evidence>
<feature type="transmembrane region" description="Helical" evidence="6">
    <location>
        <begin position="273"/>
        <end position="293"/>
    </location>
</feature>
<dbReference type="InterPro" id="IPR050638">
    <property type="entry name" value="AA-Vitamin_Transporters"/>
</dbReference>
<evidence type="ECO:0000313" key="8">
    <source>
        <dbReference type="EMBL" id="MCU6701035.1"/>
    </source>
</evidence>
<feature type="transmembrane region" description="Helical" evidence="6">
    <location>
        <begin position="248"/>
        <end position="267"/>
    </location>
</feature>
<reference evidence="8 9" key="1">
    <citation type="journal article" date="2021" name="ISME Commun">
        <title>Automated analysis of genomic sequences facilitates high-throughput and comprehensive description of bacteria.</title>
        <authorList>
            <person name="Hitch T.C.A."/>
        </authorList>
    </citation>
    <scope>NUCLEOTIDE SEQUENCE [LARGE SCALE GENOMIC DNA]</scope>
    <source>
        <strain evidence="8 9">Sanger_02</strain>
    </source>
</reference>
<feature type="domain" description="EamA" evidence="7">
    <location>
        <begin position="155"/>
        <end position="290"/>
    </location>
</feature>
<evidence type="ECO:0000256" key="3">
    <source>
        <dbReference type="ARBA" id="ARBA00022692"/>
    </source>
</evidence>
<gene>
    <name evidence="8" type="ORF">OCV65_12445</name>
</gene>
<feature type="transmembrane region" description="Helical" evidence="6">
    <location>
        <begin position="68"/>
        <end position="88"/>
    </location>
</feature>
<organism evidence="8 9">
    <name type="scientific">Dorea ammoniilytica</name>
    <dbReference type="NCBI Taxonomy" id="2981788"/>
    <lineage>
        <taxon>Bacteria</taxon>
        <taxon>Bacillati</taxon>
        <taxon>Bacillota</taxon>
        <taxon>Clostridia</taxon>
        <taxon>Lachnospirales</taxon>
        <taxon>Lachnospiraceae</taxon>
        <taxon>Dorea</taxon>
    </lineage>
</organism>
<comment type="caution">
    <text evidence="8">The sequence shown here is derived from an EMBL/GenBank/DDBJ whole genome shotgun (WGS) entry which is preliminary data.</text>
</comment>
<proteinExistence type="inferred from homology"/>
<feature type="transmembrane region" description="Helical" evidence="6">
    <location>
        <begin position="94"/>
        <end position="119"/>
    </location>
</feature>
<feature type="transmembrane region" description="Helical" evidence="6">
    <location>
        <begin position="37"/>
        <end position="56"/>
    </location>
</feature>
<dbReference type="InterPro" id="IPR037185">
    <property type="entry name" value="EmrE-like"/>
</dbReference>
<evidence type="ECO:0000313" key="9">
    <source>
        <dbReference type="Proteomes" id="UP001207605"/>
    </source>
</evidence>
<evidence type="ECO:0000256" key="2">
    <source>
        <dbReference type="ARBA" id="ARBA00007362"/>
    </source>
</evidence>
<dbReference type="RefSeq" id="WP_262582314.1">
    <property type="nucleotide sequence ID" value="NZ_JAOQJV010000024.1"/>
</dbReference>
<dbReference type="PANTHER" id="PTHR32322:SF2">
    <property type="entry name" value="EAMA DOMAIN-CONTAINING PROTEIN"/>
    <property type="match status" value="1"/>
</dbReference>
<dbReference type="Proteomes" id="UP001207605">
    <property type="component" value="Unassembled WGS sequence"/>
</dbReference>